<feature type="transmembrane region" description="Helical" evidence="1">
    <location>
        <begin position="99"/>
        <end position="119"/>
    </location>
</feature>
<dbReference type="Proteomes" id="UP001055172">
    <property type="component" value="Unassembled WGS sequence"/>
</dbReference>
<dbReference type="EMBL" id="BPPX01000058">
    <property type="protein sequence ID" value="GJC90710.1"/>
    <property type="molecule type" value="Genomic_DNA"/>
</dbReference>
<evidence type="ECO:0000256" key="1">
    <source>
        <dbReference type="SAM" id="Phobius"/>
    </source>
</evidence>
<name>A0AA37H0F5_9PEZI</name>
<proteinExistence type="predicted"/>
<reference evidence="2 3" key="1">
    <citation type="submission" date="2021-07" db="EMBL/GenBank/DDBJ databases">
        <title>Genome data of Colletotrichum spaethianum.</title>
        <authorList>
            <person name="Utami Y.D."/>
            <person name="Hiruma K."/>
        </authorList>
    </citation>
    <scope>NUCLEOTIDE SEQUENCE [LARGE SCALE GENOMIC DNA]</scope>
    <source>
        <strain evidence="2 3">MAFF 242679</strain>
    </source>
</reference>
<comment type="caution">
    <text evidence="2">The sequence shown here is derived from an EMBL/GenBank/DDBJ whole genome shotgun (WGS) entry which is preliminary data.</text>
</comment>
<keyword evidence="1" id="KW-1133">Transmembrane helix</keyword>
<protein>
    <submittedName>
        <fullName evidence="2">Uncharacterized protein</fullName>
    </submittedName>
</protein>
<keyword evidence="3" id="KW-1185">Reference proteome</keyword>
<evidence type="ECO:0000313" key="2">
    <source>
        <dbReference type="EMBL" id="GJC90710.1"/>
    </source>
</evidence>
<dbReference type="AlphaFoldDB" id="A0AA37H0F5"/>
<keyword evidence="1" id="KW-0812">Transmembrane</keyword>
<gene>
    <name evidence="2" type="ORF">ColLi_13548</name>
</gene>
<sequence>MELLCDPELHEAQAALAAGSSSVALARGASFESPRRAWHDLYVPFHNRGAAAAADKFRSADLGEDVQAANGLRGAQGDGGRAGLRRDWGPWRRATWRMFIVWPYLSGTCFSGAAVFLLGW</sequence>
<accession>A0AA37H0F5</accession>
<keyword evidence="1" id="KW-0472">Membrane</keyword>
<organism evidence="2 3">
    <name type="scientific">Colletotrichum liriopes</name>
    <dbReference type="NCBI Taxonomy" id="708192"/>
    <lineage>
        <taxon>Eukaryota</taxon>
        <taxon>Fungi</taxon>
        <taxon>Dikarya</taxon>
        <taxon>Ascomycota</taxon>
        <taxon>Pezizomycotina</taxon>
        <taxon>Sordariomycetes</taxon>
        <taxon>Hypocreomycetidae</taxon>
        <taxon>Glomerellales</taxon>
        <taxon>Glomerellaceae</taxon>
        <taxon>Colletotrichum</taxon>
        <taxon>Colletotrichum spaethianum species complex</taxon>
    </lineage>
</organism>
<evidence type="ECO:0000313" key="3">
    <source>
        <dbReference type="Proteomes" id="UP001055172"/>
    </source>
</evidence>